<gene>
    <name evidence="8" type="ORF">G443_002730</name>
</gene>
<evidence type="ECO:0000256" key="1">
    <source>
        <dbReference type="ARBA" id="ARBA00022491"/>
    </source>
</evidence>
<name>A0ABT1JIX9_ACTCY</name>
<dbReference type="Proteomes" id="UP000791080">
    <property type="component" value="Unassembled WGS sequence"/>
</dbReference>
<sequence>MSAGDARSRKRAPGAAYDPRMAERPDPNDHPPRRSFIERARRAQIVEAATQVVAELGYAGTSLARIAEKAEISKSVITYHFENKDEILRLVVSQFFERGWERMSGHVEAESTASGQVRAWIGSQLEFYAEHRAEFLAMSQIMANHRTPEGSPAFAGELTEEVDALTEILQRGQRDGEFRDFDARGVATIILRCADGVLGSWAVDDSTRLVDQIPALLDFVDHAIRR</sequence>
<evidence type="ECO:0000256" key="2">
    <source>
        <dbReference type="ARBA" id="ARBA00023015"/>
    </source>
</evidence>
<dbReference type="PANTHER" id="PTHR30055">
    <property type="entry name" value="HTH-TYPE TRANSCRIPTIONAL REGULATOR RUTR"/>
    <property type="match status" value="1"/>
</dbReference>
<evidence type="ECO:0000313" key="9">
    <source>
        <dbReference type="Proteomes" id="UP000791080"/>
    </source>
</evidence>
<protein>
    <submittedName>
        <fullName evidence="8">Transcriptional regulator, TetR family</fullName>
    </submittedName>
</protein>
<evidence type="ECO:0000256" key="3">
    <source>
        <dbReference type="ARBA" id="ARBA00023125"/>
    </source>
</evidence>
<keyword evidence="3 5" id="KW-0238">DNA-binding</keyword>
<feature type="domain" description="HTH tetR-type" evidence="7">
    <location>
        <begin position="39"/>
        <end position="99"/>
    </location>
</feature>
<feature type="compositionally biased region" description="Basic and acidic residues" evidence="6">
    <location>
        <begin position="20"/>
        <end position="34"/>
    </location>
</feature>
<dbReference type="SUPFAM" id="SSF46689">
    <property type="entry name" value="Homeodomain-like"/>
    <property type="match status" value="1"/>
</dbReference>
<dbReference type="EMBL" id="AUBJ02000001">
    <property type="protein sequence ID" value="MCP2332460.1"/>
    <property type="molecule type" value="Genomic_DNA"/>
</dbReference>
<reference evidence="8 9" key="1">
    <citation type="submission" date="2022-06" db="EMBL/GenBank/DDBJ databases">
        <title>Genomic Encyclopedia of Type Strains, Phase I: the one thousand microbial genomes (KMG-I) project.</title>
        <authorList>
            <person name="Kyrpides N."/>
        </authorList>
    </citation>
    <scope>NUCLEOTIDE SEQUENCE [LARGE SCALE GENOMIC DNA]</scope>
    <source>
        <strain evidence="8 9">DSM 43889</strain>
    </source>
</reference>
<evidence type="ECO:0000256" key="5">
    <source>
        <dbReference type="PROSITE-ProRule" id="PRU00335"/>
    </source>
</evidence>
<feature type="DNA-binding region" description="H-T-H motif" evidence="5">
    <location>
        <begin position="62"/>
        <end position="81"/>
    </location>
</feature>
<dbReference type="Gene3D" id="1.10.357.10">
    <property type="entry name" value="Tetracycline Repressor, domain 2"/>
    <property type="match status" value="1"/>
</dbReference>
<dbReference type="PRINTS" id="PR00455">
    <property type="entry name" value="HTHTETR"/>
</dbReference>
<keyword evidence="9" id="KW-1185">Reference proteome</keyword>
<dbReference type="Pfam" id="PF00440">
    <property type="entry name" value="TetR_N"/>
    <property type="match status" value="1"/>
</dbReference>
<dbReference type="PROSITE" id="PS50977">
    <property type="entry name" value="HTH_TETR_2"/>
    <property type="match status" value="1"/>
</dbReference>
<organism evidence="8 9">
    <name type="scientific">Actinoalloteichus caeruleus DSM 43889</name>
    <dbReference type="NCBI Taxonomy" id="1120930"/>
    <lineage>
        <taxon>Bacteria</taxon>
        <taxon>Bacillati</taxon>
        <taxon>Actinomycetota</taxon>
        <taxon>Actinomycetes</taxon>
        <taxon>Pseudonocardiales</taxon>
        <taxon>Pseudonocardiaceae</taxon>
        <taxon>Actinoalloteichus</taxon>
        <taxon>Actinoalloteichus cyanogriseus</taxon>
    </lineage>
</organism>
<evidence type="ECO:0000256" key="6">
    <source>
        <dbReference type="SAM" id="MobiDB-lite"/>
    </source>
</evidence>
<dbReference type="InterPro" id="IPR036271">
    <property type="entry name" value="Tet_transcr_reg_TetR-rel_C_sf"/>
</dbReference>
<dbReference type="SUPFAM" id="SSF48498">
    <property type="entry name" value="Tetracyclin repressor-like, C-terminal domain"/>
    <property type="match status" value="1"/>
</dbReference>
<dbReference type="InterPro" id="IPR001647">
    <property type="entry name" value="HTH_TetR"/>
</dbReference>
<accession>A0ABT1JIX9</accession>
<comment type="caution">
    <text evidence="8">The sequence shown here is derived from an EMBL/GenBank/DDBJ whole genome shotgun (WGS) entry which is preliminary data.</text>
</comment>
<evidence type="ECO:0000256" key="4">
    <source>
        <dbReference type="ARBA" id="ARBA00023163"/>
    </source>
</evidence>
<keyword evidence="4" id="KW-0804">Transcription</keyword>
<dbReference type="InterPro" id="IPR009057">
    <property type="entry name" value="Homeodomain-like_sf"/>
</dbReference>
<evidence type="ECO:0000313" key="8">
    <source>
        <dbReference type="EMBL" id="MCP2332460.1"/>
    </source>
</evidence>
<keyword evidence="2" id="KW-0805">Transcription regulation</keyword>
<dbReference type="InterPro" id="IPR050109">
    <property type="entry name" value="HTH-type_TetR-like_transc_reg"/>
</dbReference>
<proteinExistence type="predicted"/>
<feature type="region of interest" description="Disordered" evidence="6">
    <location>
        <begin position="1"/>
        <end position="34"/>
    </location>
</feature>
<keyword evidence="1" id="KW-0678">Repressor</keyword>
<evidence type="ECO:0000259" key="7">
    <source>
        <dbReference type="PROSITE" id="PS50977"/>
    </source>
</evidence>
<dbReference type="PANTHER" id="PTHR30055:SF175">
    <property type="entry name" value="HTH-TYPE TRANSCRIPTIONAL REPRESSOR KSTR2"/>
    <property type="match status" value="1"/>
</dbReference>
<dbReference type="Gene3D" id="1.10.10.60">
    <property type="entry name" value="Homeodomain-like"/>
    <property type="match status" value="1"/>
</dbReference>